<feature type="chain" id="PRO_5010834249" evidence="1">
    <location>
        <begin position="20"/>
        <end position="141"/>
    </location>
</feature>
<evidence type="ECO:0000313" key="2">
    <source>
        <dbReference type="EMBL" id="EAQ70668.1"/>
    </source>
</evidence>
<feature type="signal peptide" evidence="1">
    <location>
        <begin position="1"/>
        <end position="19"/>
    </location>
</feature>
<dbReference type="VEuPathDB" id="FungiDB:MGG_18076"/>
<reference evidence="3 4" key="1">
    <citation type="journal article" date="2005" name="Nature">
        <title>The genome sequence of the rice blast fungus Magnaporthe grisea.</title>
        <authorList>
            <person name="Dean R.A."/>
            <person name="Talbot N.J."/>
            <person name="Ebbole D.J."/>
            <person name="Farman M.L."/>
            <person name="Mitchell T.K."/>
            <person name="Orbach M.J."/>
            <person name="Thon M."/>
            <person name="Kulkarni R."/>
            <person name="Xu J.R."/>
            <person name="Pan H."/>
            <person name="Read N.D."/>
            <person name="Lee Y.H."/>
            <person name="Carbone I."/>
            <person name="Brown D."/>
            <person name="Oh Y.Y."/>
            <person name="Donofrio N."/>
            <person name="Jeong J.S."/>
            <person name="Soanes D.M."/>
            <person name="Djonovic S."/>
            <person name="Kolomiets E."/>
            <person name="Rehmeyer C."/>
            <person name="Li W."/>
            <person name="Harding M."/>
            <person name="Kim S."/>
            <person name="Lebrun M.H."/>
            <person name="Bohnert H."/>
            <person name="Coughlan S."/>
            <person name="Butler J."/>
            <person name="Calvo S."/>
            <person name="Ma L.J."/>
            <person name="Nicol R."/>
            <person name="Purcell S."/>
            <person name="Nusbaum C."/>
            <person name="Galagan J.E."/>
            <person name="Birren B.W."/>
        </authorList>
    </citation>
    <scope>NUCLEOTIDE SEQUENCE [LARGE SCALE GENOMIC DNA]</scope>
    <source>
        <strain evidence="3">70-15</strain>
        <strain evidence="4">70-15 / ATCC MYA-4617 / FGSC 8958</strain>
    </source>
</reference>
<proteinExistence type="predicted"/>
<dbReference type="RefSeq" id="XP_003721433.1">
    <property type="nucleotide sequence ID" value="XM_003721385.1"/>
</dbReference>
<organism evidence="2">
    <name type="scientific">Pyricularia oryzae (strain 70-15 / ATCC MYA-4617 / FGSC 8958)</name>
    <name type="common">Rice blast fungus</name>
    <name type="synonym">Magnaporthe oryzae</name>
    <dbReference type="NCBI Taxonomy" id="242507"/>
    <lineage>
        <taxon>Eukaryota</taxon>
        <taxon>Fungi</taxon>
        <taxon>Dikarya</taxon>
        <taxon>Ascomycota</taxon>
        <taxon>Pezizomycotina</taxon>
        <taxon>Sordariomycetes</taxon>
        <taxon>Sordariomycetidae</taxon>
        <taxon>Magnaporthales</taxon>
        <taxon>Pyriculariaceae</taxon>
        <taxon>Pyricularia</taxon>
    </lineage>
</organism>
<dbReference type="AlphaFoldDB" id="G5EH58"/>
<protein>
    <submittedName>
        <fullName evidence="2">Uncharacterized protein</fullName>
    </submittedName>
</protein>
<name>G5EH58_PYRO7</name>
<dbReference type="Proteomes" id="UP000009058">
    <property type="component" value="Chromosome 7"/>
</dbReference>
<dbReference type="KEGG" id="mgr:MGG_18076"/>
<dbReference type="EMBL" id="CM001237">
    <property type="protein sequence ID" value="EHA46690.1"/>
    <property type="molecule type" value="Genomic_DNA"/>
</dbReference>
<dbReference type="GeneID" id="12986029"/>
<keyword evidence="4" id="KW-1185">Reference proteome</keyword>
<accession>G5EH58</accession>
<evidence type="ECO:0000313" key="4">
    <source>
        <dbReference type="Proteomes" id="UP000009058"/>
    </source>
</evidence>
<gene>
    <name evidence="2" type="ORF">MGCH7_ch7g75</name>
    <name evidence="3" type="ORF">MGG_18076</name>
</gene>
<evidence type="ECO:0000256" key="1">
    <source>
        <dbReference type="SAM" id="SignalP"/>
    </source>
</evidence>
<sequence>MRFAAILFAAFLGAQSAKAAGNDNNVKWNGCEIRILDNSDQPLGSTCLNFGQSGGIQLPDLPYWLDDSDIVPGKYYTVSLEDVHSAHRCWSLKSADLPPTPKPDSVHPWYWNPRPAICRDGKRLLVGEWYGANKIRVSRVQ</sequence>
<reference evidence="3" key="3">
    <citation type="submission" date="2011-05" db="EMBL/GenBank/DDBJ databases">
        <title>The Genome Sequence of Magnaporthe oryzae 70-15.</title>
        <authorList>
            <person name="Ma L.-J."/>
            <person name="Dean R.A."/>
            <person name="Gowda M."/>
            <person name="Nunes C."/>
            <person name="Young S.K."/>
            <person name="Zeng Q."/>
            <person name="Gargeya S."/>
            <person name="Fitzgerald M."/>
            <person name="Haas B."/>
            <person name="Abouelleil A."/>
            <person name="Alvarado L."/>
            <person name="Arachchi H.M."/>
            <person name="Berlin A."/>
            <person name="Brown A."/>
            <person name="Chapman S.B."/>
            <person name="Chen Z."/>
            <person name="Dunbar C."/>
            <person name="Freedman E."/>
            <person name="Gearin G."/>
            <person name="Gellesch M."/>
            <person name="Goldberg J."/>
            <person name="Griggs A."/>
            <person name="Gujja S."/>
            <person name="Heiman D."/>
            <person name="Howarth C."/>
            <person name="Larson L."/>
            <person name="Lui A."/>
            <person name="MacDonald P.J.P."/>
            <person name="Mehta T."/>
            <person name="Montmayeur A."/>
            <person name="Murphy C."/>
            <person name="Neiman D."/>
            <person name="Pearson M."/>
            <person name="Priest M."/>
            <person name="Roberts A."/>
            <person name="Saif S."/>
            <person name="Shea T."/>
            <person name="Shenoy N."/>
            <person name="Sisk P."/>
            <person name="Stolte C."/>
            <person name="Sykes S."/>
            <person name="Yandava C."/>
            <person name="Wortman J."/>
            <person name="Nusbaum C."/>
            <person name="Birren B."/>
        </authorList>
    </citation>
    <scope>NUCLEOTIDE SEQUENCE</scope>
    <source>
        <strain evidence="3">70-15</strain>
    </source>
</reference>
<dbReference type="EMBL" id="CM000230">
    <property type="protein sequence ID" value="EAQ70668.1"/>
    <property type="molecule type" value="Genomic_DNA"/>
</dbReference>
<dbReference type="HOGENOM" id="CLU_1825678_0_0_1"/>
<evidence type="ECO:0000313" key="3">
    <source>
        <dbReference type="EMBL" id="EHA46690.1"/>
    </source>
</evidence>
<reference evidence="2" key="2">
    <citation type="submission" date="2005-01" db="EMBL/GenBank/DDBJ databases">
        <title>The sequence of Magnaporthe grisea chromosome 7.</title>
        <authorList>
            <person name="Thon M.R."/>
            <person name="Pan H."/>
            <person name="Diener A."/>
            <person name="Papalas J."/>
            <person name="Taro A."/>
            <person name="Mitchell T."/>
            <person name="Dean R.A."/>
        </authorList>
    </citation>
    <scope>NUCLEOTIDE SEQUENCE</scope>
    <source>
        <strain evidence="2">70-15</strain>
    </source>
</reference>
<keyword evidence="1" id="KW-0732">Signal</keyword>